<dbReference type="InterPro" id="IPR004358">
    <property type="entry name" value="Sig_transdc_His_kin-like_C"/>
</dbReference>
<dbReference type="InterPro" id="IPR003018">
    <property type="entry name" value="GAF"/>
</dbReference>
<dbReference type="PROSITE" id="PS50109">
    <property type="entry name" value="HIS_KIN"/>
    <property type="match status" value="1"/>
</dbReference>
<dbReference type="CDD" id="cd00082">
    <property type="entry name" value="HisKA"/>
    <property type="match status" value="1"/>
</dbReference>
<proteinExistence type="predicted"/>
<dbReference type="SUPFAM" id="SSF47384">
    <property type="entry name" value="Homodimeric domain of signal transducing histidine kinase"/>
    <property type="match status" value="1"/>
</dbReference>
<dbReference type="Gene3D" id="1.10.287.130">
    <property type="match status" value="1"/>
</dbReference>
<name>A0A285VS90_9MICO</name>
<evidence type="ECO:0000256" key="12">
    <source>
        <dbReference type="SAM" id="MobiDB-lite"/>
    </source>
</evidence>
<evidence type="ECO:0000256" key="3">
    <source>
        <dbReference type="ARBA" id="ARBA00012438"/>
    </source>
</evidence>
<dbReference type="InterPro" id="IPR029016">
    <property type="entry name" value="GAF-like_dom_sf"/>
</dbReference>
<evidence type="ECO:0000256" key="4">
    <source>
        <dbReference type="ARBA" id="ARBA00022475"/>
    </source>
</evidence>
<dbReference type="AlphaFoldDB" id="A0A285VS90"/>
<evidence type="ECO:0000256" key="11">
    <source>
        <dbReference type="ARBA" id="ARBA00023136"/>
    </source>
</evidence>
<evidence type="ECO:0000256" key="5">
    <source>
        <dbReference type="ARBA" id="ARBA00022553"/>
    </source>
</evidence>
<comment type="subcellular location">
    <subcellularLocation>
        <location evidence="2">Cell membrane</location>
    </subcellularLocation>
</comment>
<dbReference type="Pfam" id="PF00512">
    <property type="entry name" value="HisKA"/>
    <property type="match status" value="1"/>
</dbReference>
<dbReference type="InterPro" id="IPR003594">
    <property type="entry name" value="HATPase_dom"/>
</dbReference>
<dbReference type="SMART" id="SM00387">
    <property type="entry name" value="HATPase_c"/>
    <property type="match status" value="1"/>
</dbReference>
<dbReference type="InterPro" id="IPR005467">
    <property type="entry name" value="His_kinase_dom"/>
</dbReference>
<evidence type="ECO:0000256" key="10">
    <source>
        <dbReference type="ARBA" id="ARBA00023012"/>
    </source>
</evidence>
<dbReference type="GO" id="GO:0000155">
    <property type="term" value="F:phosphorelay sensor kinase activity"/>
    <property type="evidence" value="ECO:0007669"/>
    <property type="project" value="InterPro"/>
</dbReference>
<dbReference type="EMBL" id="OBQK01000005">
    <property type="protein sequence ID" value="SOC55481.1"/>
    <property type="molecule type" value="Genomic_DNA"/>
</dbReference>
<evidence type="ECO:0000256" key="1">
    <source>
        <dbReference type="ARBA" id="ARBA00000085"/>
    </source>
</evidence>
<organism evidence="14 15">
    <name type="scientific">Ornithinimicrobium cerasi</name>
    <dbReference type="NCBI Taxonomy" id="2248773"/>
    <lineage>
        <taxon>Bacteria</taxon>
        <taxon>Bacillati</taxon>
        <taxon>Actinomycetota</taxon>
        <taxon>Actinomycetes</taxon>
        <taxon>Micrococcales</taxon>
        <taxon>Ornithinimicrobiaceae</taxon>
        <taxon>Ornithinimicrobium</taxon>
    </lineage>
</organism>
<dbReference type="FunFam" id="3.30.565.10:FF:000023">
    <property type="entry name" value="PAS domain-containing sensor histidine kinase"/>
    <property type="match status" value="1"/>
</dbReference>
<evidence type="ECO:0000259" key="13">
    <source>
        <dbReference type="PROSITE" id="PS50109"/>
    </source>
</evidence>
<dbReference type="InterPro" id="IPR003661">
    <property type="entry name" value="HisK_dim/P_dom"/>
</dbReference>
<keyword evidence="6" id="KW-0808">Transferase</keyword>
<evidence type="ECO:0000256" key="2">
    <source>
        <dbReference type="ARBA" id="ARBA00004236"/>
    </source>
</evidence>
<dbReference type="GO" id="GO:0005524">
    <property type="term" value="F:ATP binding"/>
    <property type="evidence" value="ECO:0007669"/>
    <property type="project" value="UniProtKB-KW"/>
</dbReference>
<dbReference type="CDD" id="cd16922">
    <property type="entry name" value="HATPase_EvgS-ArcB-TorS-like"/>
    <property type="match status" value="1"/>
</dbReference>
<keyword evidence="9" id="KW-0067">ATP-binding</keyword>
<evidence type="ECO:0000313" key="14">
    <source>
        <dbReference type="EMBL" id="SOC55481.1"/>
    </source>
</evidence>
<dbReference type="RefSeq" id="WP_170955437.1">
    <property type="nucleotide sequence ID" value="NZ_OBQK01000005.1"/>
</dbReference>
<keyword evidence="11" id="KW-0472">Membrane</keyword>
<dbReference type="FunFam" id="1.10.287.130:FF:000038">
    <property type="entry name" value="Sensory transduction histidine kinase"/>
    <property type="match status" value="1"/>
</dbReference>
<dbReference type="EC" id="2.7.13.3" evidence="3"/>
<dbReference type="SUPFAM" id="SSF55781">
    <property type="entry name" value="GAF domain-like"/>
    <property type="match status" value="2"/>
</dbReference>
<keyword evidence="15" id="KW-1185">Reference proteome</keyword>
<reference evidence="15" key="1">
    <citation type="submission" date="2017-08" db="EMBL/GenBank/DDBJ databases">
        <authorList>
            <person name="Varghese N."/>
            <person name="Submissions S."/>
        </authorList>
    </citation>
    <scope>NUCLEOTIDE SEQUENCE [LARGE SCALE GENOMIC DNA]</scope>
    <source>
        <strain evidence="15">USBA17B2</strain>
    </source>
</reference>
<keyword evidence="8" id="KW-0418">Kinase</keyword>
<comment type="catalytic activity">
    <reaction evidence="1">
        <text>ATP + protein L-histidine = ADP + protein N-phospho-L-histidine.</text>
        <dbReference type="EC" id="2.7.13.3"/>
    </reaction>
</comment>
<dbReference type="SUPFAM" id="SSF55874">
    <property type="entry name" value="ATPase domain of HSP90 chaperone/DNA topoisomerase II/histidine kinase"/>
    <property type="match status" value="1"/>
</dbReference>
<dbReference type="SMART" id="SM00388">
    <property type="entry name" value="HisKA"/>
    <property type="match status" value="1"/>
</dbReference>
<evidence type="ECO:0000256" key="6">
    <source>
        <dbReference type="ARBA" id="ARBA00022679"/>
    </source>
</evidence>
<keyword evidence="4" id="KW-1003">Cell membrane</keyword>
<evidence type="ECO:0000256" key="9">
    <source>
        <dbReference type="ARBA" id="ARBA00022840"/>
    </source>
</evidence>
<dbReference type="SMART" id="SM00065">
    <property type="entry name" value="GAF"/>
    <property type="match status" value="2"/>
</dbReference>
<protein>
    <recommendedName>
        <fullName evidence="3">histidine kinase</fullName>
        <ecNumber evidence="3">2.7.13.3</ecNumber>
    </recommendedName>
</protein>
<dbReference type="PANTHER" id="PTHR43711:SF1">
    <property type="entry name" value="HISTIDINE KINASE 1"/>
    <property type="match status" value="1"/>
</dbReference>
<dbReference type="PANTHER" id="PTHR43711">
    <property type="entry name" value="TWO-COMPONENT HISTIDINE KINASE"/>
    <property type="match status" value="1"/>
</dbReference>
<dbReference type="InterPro" id="IPR036097">
    <property type="entry name" value="HisK_dim/P_sf"/>
</dbReference>
<sequence length="643" mass="70144">MAAEVMAVTESSRSTPPPVGAAASDPAVVPDALEQALRDAREQSSASREILHALGRERDGSGRILDTIIERAVRLCRADAAQLYLLDGAVLRLSRLSGAVPEEFRQYLLGHPVERSRDTLVGRVALDMRTQKLDDVLADPQYGRPDLQRLGDFRTLLSAPMLLGDEVVGVLSMWRTQVLPFSDRDMALLEEFAAQAAIALQHVELMTALHARGAELASKVHQLEVLREVGDTVSSSLDPDAVLDSIVTNAVQLTDADGGSIMEYDADVDGFVVRAAHGSSWELLDRLRGATIRRDATLVGRAATERRPLQVEDLGAAALDPHLEVLHRDGWRSVLAIPMLRGPSIVGVVVIRRRRPGAFPEEMVELLETFATQSSVALVNARLFKELETKSAELQVASRHKSEFLASMSHELRTPLNAVIGFSEVLLDRMFGELNERQDEYVRDIWRSGRHLLELLNEILDLSKVEAGRMVLEPSTISVGRAIEYAVSLVRERAAREGITVTMEVDAGADTLRADELRFRQVLLNLLSNAVKFTDTGGSVAVRAAREGPELVVTVSDTGVGIPPEDRERIFESFQQGGRGLAREEGTGLGLTLTRRIVDLFGGRLWVESEVGVGSVFGFAVPLAGRGADAPADRAARSGERPR</sequence>
<evidence type="ECO:0000256" key="7">
    <source>
        <dbReference type="ARBA" id="ARBA00022741"/>
    </source>
</evidence>
<evidence type="ECO:0000313" key="15">
    <source>
        <dbReference type="Proteomes" id="UP000219688"/>
    </source>
</evidence>
<keyword evidence="10" id="KW-0902">Two-component regulatory system</keyword>
<feature type="domain" description="Histidine kinase" evidence="13">
    <location>
        <begin position="407"/>
        <end position="625"/>
    </location>
</feature>
<dbReference type="InterPro" id="IPR036890">
    <property type="entry name" value="HATPase_C_sf"/>
</dbReference>
<keyword evidence="5" id="KW-0597">Phosphoprotein</keyword>
<dbReference type="Pfam" id="PF01590">
    <property type="entry name" value="GAF"/>
    <property type="match status" value="2"/>
</dbReference>
<keyword evidence="7" id="KW-0547">Nucleotide-binding</keyword>
<dbReference type="InterPro" id="IPR050736">
    <property type="entry name" value="Sensor_HK_Regulatory"/>
</dbReference>
<evidence type="ECO:0000256" key="8">
    <source>
        <dbReference type="ARBA" id="ARBA00022777"/>
    </source>
</evidence>
<feature type="region of interest" description="Disordered" evidence="12">
    <location>
        <begin position="1"/>
        <end position="25"/>
    </location>
</feature>
<dbReference type="Gene3D" id="3.30.565.10">
    <property type="entry name" value="Histidine kinase-like ATPase, C-terminal domain"/>
    <property type="match status" value="1"/>
</dbReference>
<gene>
    <name evidence="14" type="ORF">SAMN05421879_105105</name>
</gene>
<dbReference type="PRINTS" id="PR00344">
    <property type="entry name" value="BCTRLSENSOR"/>
</dbReference>
<dbReference type="Pfam" id="PF02518">
    <property type="entry name" value="HATPase_c"/>
    <property type="match status" value="1"/>
</dbReference>
<dbReference type="Proteomes" id="UP000219688">
    <property type="component" value="Unassembled WGS sequence"/>
</dbReference>
<dbReference type="Gene3D" id="3.30.450.40">
    <property type="match status" value="2"/>
</dbReference>
<dbReference type="GO" id="GO:0005886">
    <property type="term" value="C:plasma membrane"/>
    <property type="evidence" value="ECO:0007669"/>
    <property type="project" value="UniProtKB-SubCell"/>
</dbReference>
<accession>A0A285VS90</accession>